<dbReference type="Pfam" id="PF02684">
    <property type="entry name" value="LpxB"/>
    <property type="match status" value="1"/>
</dbReference>
<dbReference type="InterPro" id="IPR003835">
    <property type="entry name" value="Glyco_trans_19"/>
</dbReference>
<dbReference type="GO" id="GO:0016020">
    <property type="term" value="C:membrane"/>
    <property type="evidence" value="ECO:0007669"/>
    <property type="project" value="GOC"/>
</dbReference>
<evidence type="ECO:0000313" key="1">
    <source>
        <dbReference type="EMBL" id="AIA85497.1"/>
    </source>
</evidence>
<protein>
    <submittedName>
        <fullName evidence="1">LpxB</fullName>
    </submittedName>
</protein>
<proteinExistence type="predicted"/>
<accession>A0A060BS59</accession>
<dbReference type="GO" id="GO:0009245">
    <property type="term" value="P:lipid A biosynthetic process"/>
    <property type="evidence" value="ECO:0007669"/>
    <property type="project" value="InterPro"/>
</dbReference>
<organism evidence="1">
    <name type="scientific">uncultured Planctomyces sp</name>
    <dbReference type="NCBI Taxonomy" id="179110"/>
    <lineage>
        <taxon>Bacteria</taxon>
        <taxon>Pseudomonadati</taxon>
        <taxon>Planctomycetota</taxon>
        <taxon>Planctomycetia</taxon>
        <taxon>Planctomycetales</taxon>
        <taxon>Planctomycetaceae</taxon>
        <taxon>Planctomyces</taxon>
        <taxon>environmental samples</taxon>
    </lineage>
</organism>
<dbReference type="AlphaFoldDB" id="A0A060BS59"/>
<dbReference type="EMBL" id="KF118236">
    <property type="protein sequence ID" value="AIA85497.1"/>
    <property type="molecule type" value="Genomic_DNA"/>
</dbReference>
<reference evidence="1" key="1">
    <citation type="journal article" date="2013" name="Environ. Microbiol.">
        <title>Seasonally variable intestinal metagenomes of the red palm weevil (Rhynchophorus ferrugineus).</title>
        <authorList>
            <person name="Jia S."/>
            <person name="Zhang X."/>
            <person name="Zhang G."/>
            <person name="Yin A."/>
            <person name="Zhang S."/>
            <person name="Li F."/>
            <person name="Wang L."/>
            <person name="Zhao D."/>
            <person name="Yun Q."/>
            <person name="Tala"/>
            <person name="Wang J."/>
            <person name="Sun G."/>
            <person name="Baabdullah M."/>
            <person name="Yu X."/>
            <person name="Hu S."/>
            <person name="Al-Mssallem I.S."/>
            <person name="Yu J."/>
        </authorList>
    </citation>
    <scope>NUCLEOTIDE SEQUENCE</scope>
</reference>
<name>A0A060BS59_9PLAN</name>
<dbReference type="GO" id="GO:0008915">
    <property type="term" value="F:lipid-A-disaccharide synthase activity"/>
    <property type="evidence" value="ECO:0007669"/>
    <property type="project" value="InterPro"/>
</dbReference>
<sequence length="67" mass="7449">MVSGSVSLEMLARKKATAVMYRGSPLLYVLAKILVHCPYMTLPNLISGRMIMPESLFADAMDPPRKH</sequence>